<dbReference type="AlphaFoldDB" id="I5AZH7"/>
<evidence type="ECO:0000259" key="1">
    <source>
        <dbReference type="Pfam" id="PF01261"/>
    </source>
</evidence>
<evidence type="ECO:0000313" key="2">
    <source>
        <dbReference type="EMBL" id="EIM62640.1"/>
    </source>
</evidence>
<dbReference type="GO" id="GO:0016853">
    <property type="term" value="F:isomerase activity"/>
    <property type="evidence" value="ECO:0007669"/>
    <property type="project" value="UniProtKB-KW"/>
</dbReference>
<dbReference type="SUPFAM" id="SSF51658">
    <property type="entry name" value="Xylose isomerase-like"/>
    <property type="match status" value="1"/>
</dbReference>
<feature type="domain" description="Xylose isomerase-like TIM barrel" evidence="1">
    <location>
        <begin position="23"/>
        <end position="244"/>
    </location>
</feature>
<dbReference type="NCBIfam" id="NF041277">
    <property type="entry name" value="coba_remo_CbiR"/>
    <property type="match status" value="1"/>
</dbReference>
<dbReference type="EMBL" id="CM001488">
    <property type="protein sequence ID" value="EIM62640.1"/>
    <property type="molecule type" value="Genomic_DNA"/>
</dbReference>
<proteinExistence type="predicted"/>
<dbReference type="Gene3D" id="3.20.20.150">
    <property type="entry name" value="Divalent-metal-dependent TIM barrel enzymes"/>
    <property type="match status" value="1"/>
</dbReference>
<gene>
    <name evidence="2" type="ORF">DespoDRAFT_00635</name>
</gene>
<reference evidence="2 3" key="2">
    <citation type="submission" date="2012-02" db="EMBL/GenBank/DDBJ databases">
        <title>Improved High-Quality Draft sequence of Desulfobacter postgatei 2ac9.</title>
        <authorList>
            <consortium name="US DOE Joint Genome Institute"/>
            <person name="Lucas S."/>
            <person name="Han J."/>
            <person name="Lapidus A."/>
            <person name="Cheng J.-F."/>
            <person name="Goodwin L."/>
            <person name="Pitluck S."/>
            <person name="Peters L."/>
            <person name="Ovchinnikova G."/>
            <person name="Held B."/>
            <person name="Detter J.C."/>
            <person name="Han C."/>
            <person name="Tapia R."/>
            <person name="Land M."/>
            <person name="Hauser L."/>
            <person name="Kyrpides N."/>
            <person name="Ivanova N."/>
            <person name="Pagani I."/>
            <person name="Orellana R."/>
            <person name="Lovley D."/>
            <person name="Woyke T."/>
        </authorList>
    </citation>
    <scope>NUCLEOTIDE SEQUENCE [LARGE SCALE GENOMIC DNA]</scope>
    <source>
        <strain evidence="2 3">2ac9</strain>
    </source>
</reference>
<dbReference type="RefSeq" id="WP_004071280.1">
    <property type="nucleotide sequence ID" value="NZ_CM001488.1"/>
</dbReference>
<name>I5AZH7_9BACT</name>
<evidence type="ECO:0000313" key="3">
    <source>
        <dbReference type="Proteomes" id="UP000005778"/>
    </source>
</evidence>
<organism evidence="2 3">
    <name type="scientific">Desulfobacter postgatei 2ac9</name>
    <dbReference type="NCBI Taxonomy" id="879212"/>
    <lineage>
        <taxon>Bacteria</taxon>
        <taxon>Pseudomonadati</taxon>
        <taxon>Thermodesulfobacteriota</taxon>
        <taxon>Desulfobacteria</taxon>
        <taxon>Desulfobacterales</taxon>
        <taxon>Desulfobacteraceae</taxon>
        <taxon>Desulfobacter</taxon>
    </lineage>
</organism>
<keyword evidence="2" id="KW-0413">Isomerase</keyword>
<dbReference type="InterPro" id="IPR013022">
    <property type="entry name" value="Xyl_isomerase-like_TIM-brl"/>
</dbReference>
<reference evidence="2 3" key="1">
    <citation type="submission" date="2011-09" db="EMBL/GenBank/DDBJ databases">
        <authorList>
            <consortium name="US DOE Joint Genome Institute (JGI-PGF)"/>
            <person name="Lucas S."/>
            <person name="Han J."/>
            <person name="Lapidus A."/>
            <person name="Cheng J.-F."/>
            <person name="Goodwin L."/>
            <person name="Pitluck S."/>
            <person name="Peters L."/>
            <person name="Land M.L."/>
            <person name="Hauser L."/>
            <person name="Orellana R."/>
            <person name="Lovley D."/>
            <person name="Woyke T.J."/>
        </authorList>
    </citation>
    <scope>NUCLEOTIDE SEQUENCE [LARGE SCALE GENOMIC DNA]</scope>
    <source>
        <strain evidence="2 3">2ac9</strain>
    </source>
</reference>
<dbReference type="eggNOG" id="COG1082">
    <property type="taxonomic scope" value="Bacteria"/>
</dbReference>
<dbReference type="Pfam" id="PF01261">
    <property type="entry name" value="AP_endonuc_2"/>
    <property type="match status" value="1"/>
</dbReference>
<dbReference type="STRING" id="879212.DespoDRAFT_00635"/>
<protein>
    <submittedName>
        <fullName evidence="2">Sugar phosphate isomerase/epimerase</fullName>
    </submittedName>
</protein>
<keyword evidence="3" id="KW-1185">Reference proteome</keyword>
<sequence>MMKKPFRLGTTSFIYPDHIIPNVKKIGAFFDEIELLVFESKPKEVMPPRNDVKELAGLSRDLNLTYNVHLPTDINLCAPDHRQRRDAADTLKRVIELFSLAPVTSFTLHLEMDKPMPSKDGMEVWRNNAQQGLELLVPALEDPAKIGVETLWYPPDLFKEVVTQFGLSVCADLGHHIKYGYDISRTFELFGPKINLIHLHGVDTHLEKPPQDHIGLDKMAPGEFRKIIGHLKHYTGTVCLEVFKLADLQGSLSALAKIFNGIPCI</sequence>
<dbReference type="OrthoDB" id="9792261at2"/>
<dbReference type="HOGENOM" id="CLU_078439_0_0_7"/>
<dbReference type="Proteomes" id="UP000005778">
    <property type="component" value="Chromosome"/>
</dbReference>
<dbReference type="InterPro" id="IPR036237">
    <property type="entry name" value="Xyl_isomerase-like_sf"/>
</dbReference>
<accession>I5AZH7</accession>